<keyword evidence="5 7" id="KW-0648">Protein biosynthesis</keyword>
<evidence type="ECO:0000256" key="3">
    <source>
        <dbReference type="ARBA" id="ARBA00022741"/>
    </source>
</evidence>
<keyword evidence="1 7" id="KW-0963">Cytoplasm</keyword>
<gene>
    <name evidence="7" type="primary">serS</name>
    <name evidence="12" type="ORF">ENW00_05265</name>
</gene>
<evidence type="ECO:0000256" key="2">
    <source>
        <dbReference type="ARBA" id="ARBA00022598"/>
    </source>
</evidence>
<dbReference type="PRINTS" id="PR00981">
    <property type="entry name" value="TRNASYNTHSER"/>
</dbReference>
<feature type="coiled-coil region" evidence="10">
    <location>
        <begin position="33"/>
        <end position="96"/>
    </location>
</feature>
<dbReference type="GO" id="GO:0016260">
    <property type="term" value="P:selenocysteine biosynthetic process"/>
    <property type="evidence" value="ECO:0007669"/>
    <property type="project" value="UniProtKB-UniRule"/>
</dbReference>
<evidence type="ECO:0000256" key="6">
    <source>
        <dbReference type="ARBA" id="ARBA00023146"/>
    </source>
</evidence>
<dbReference type="SUPFAM" id="SSF55681">
    <property type="entry name" value="Class II aaRS and biotin synthetases"/>
    <property type="match status" value="1"/>
</dbReference>
<comment type="caution">
    <text evidence="12">The sequence shown here is derived from an EMBL/GenBank/DDBJ whole genome shotgun (WGS) entry which is preliminary data.</text>
</comment>
<dbReference type="SUPFAM" id="SSF46589">
    <property type="entry name" value="tRNA-binding arm"/>
    <property type="match status" value="1"/>
</dbReference>
<dbReference type="PANTHER" id="PTHR11778">
    <property type="entry name" value="SERYL-TRNA SYNTHETASE"/>
    <property type="match status" value="1"/>
</dbReference>
<evidence type="ECO:0000256" key="4">
    <source>
        <dbReference type="ARBA" id="ARBA00022840"/>
    </source>
</evidence>
<dbReference type="GO" id="GO:0006434">
    <property type="term" value="P:seryl-tRNA aminoacylation"/>
    <property type="evidence" value="ECO:0007669"/>
    <property type="project" value="UniProtKB-UniRule"/>
</dbReference>
<evidence type="ECO:0000256" key="10">
    <source>
        <dbReference type="SAM" id="Coils"/>
    </source>
</evidence>
<evidence type="ECO:0000259" key="11">
    <source>
        <dbReference type="PROSITE" id="PS50862"/>
    </source>
</evidence>
<dbReference type="InterPro" id="IPR006195">
    <property type="entry name" value="aa-tRNA-synth_II"/>
</dbReference>
<comment type="subunit">
    <text evidence="7">Homodimer. The tRNA molecule binds across the dimer.</text>
</comment>
<feature type="binding site" evidence="7 9">
    <location>
        <begin position="349"/>
        <end position="352"/>
    </location>
    <ligand>
        <name>ATP</name>
        <dbReference type="ChEBI" id="CHEBI:30616"/>
    </ligand>
</feature>
<comment type="function">
    <text evidence="7">Catalyzes the attachment of serine to tRNA(Ser). Is also able to aminoacylate tRNA(Sec) with serine, to form the misacylated tRNA L-seryl-tRNA(Sec), which will be further converted into selenocysteinyl-tRNA(Sec).</text>
</comment>
<feature type="binding site" evidence="8">
    <location>
        <position position="382"/>
    </location>
    <ligand>
        <name>L-serine</name>
        <dbReference type="ChEBI" id="CHEBI:33384"/>
    </ligand>
</feature>
<dbReference type="PIRSF" id="PIRSF001529">
    <property type="entry name" value="Ser-tRNA-synth_IIa"/>
    <property type="match status" value="1"/>
</dbReference>
<dbReference type="InterPro" id="IPR033729">
    <property type="entry name" value="SerRS_core"/>
</dbReference>
<proteinExistence type="inferred from homology"/>
<sequence length="426" mass="49500">MIDIKTLRENPDLMKENILLRNLDPEKYNVDYILELDSKRRELQKELDNLRSLRNKISQEIGKKQDQEREKLIKEAKELKEKIEKIEEEFKNIEKELYQRLWQLPNFLSPKAPRGKDENDNVEIKRWGEIKKFNFTPKDHLDLGMMNDLLDFERGSKVTGSNFYYLKNEAVILEFALMQMVIDTLVPEGFKIFITPDLAKMEIIDGIGFQPRGPEAQIYRVENFDLGLIATAEITLGGYHKDEILDELDLPLKYLGFSHCFRTEAGAYGRYNRGLYRVHQFSKAEIFIICRPEDSEDMHEYILGLEEKIFQKLEIPYRVLDICSGDLGAPAARKFDIEAWMPGRGDFGEVTSCSNCTDYQARRLNIRFRRVTGEVSYVHMLNGTAIAISRALIAILENYQQEDGSILIPKALQPYTLGIREIKPKA</sequence>
<feature type="binding site" evidence="8">
    <location>
        <position position="262"/>
    </location>
    <ligand>
        <name>L-serine</name>
        <dbReference type="ChEBI" id="CHEBI:33384"/>
    </ligand>
</feature>
<evidence type="ECO:0000256" key="7">
    <source>
        <dbReference type="HAMAP-Rule" id="MF_00176"/>
    </source>
</evidence>
<feature type="binding site" evidence="7 8">
    <location>
        <position position="285"/>
    </location>
    <ligand>
        <name>L-serine</name>
        <dbReference type="ChEBI" id="CHEBI:33384"/>
    </ligand>
</feature>
<dbReference type="InterPro" id="IPR015866">
    <property type="entry name" value="Ser-tRNA-synth_1_N"/>
</dbReference>
<evidence type="ECO:0000256" key="5">
    <source>
        <dbReference type="ARBA" id="ARBA00022917"/>
    </source>
</evidence>
<keyword evidence="10" id="KW-0175">Coiled coil</keyword>
<dbReference type="GO" id="GO:0004828">
    <property type="term" value="F:serine-tRNA ligase activity"/>
    <property type="evidence" value="ECO:0007669"/>
    <property type="project" value="UniProtKB-UniRule"/>
</dbReference>
<dbReference type="EMBL" id="DTIN01000014">
    <property type="protein sequence ID" value="HFX13558.1"/>
    <property type="molecule type" value="Genomic_DNA"/>
</dbReference>
<dbReference type="Gene3D" id="3.30.930.10">
    <property type="entry name" value="Bira Bifunctional Protein, Domain 2"/>
    <property type="match status" value="1"/>
</dbReference>
<evidence type="ECO:0000256" key="1">
    <source>
        <dbReference type="ARBA" id="ARBA00022490"/>
    </source>
</evidence>
<feature type="site" description="Important for serine binding" evidence="8">
    <location>
        <position position="384"/>
    </location>
</feature>
<reference evidence="12" key="1">
    <citation type="journal article" date="2020" name="mSystems">
        <title>Genome- and Community-Level Interaction Insights into Carbon Utilization and Element Cycling Functions of Hydrothermarchaeota in Hydrothermal Sediment.</title>
        <authorList>
            <person name="Zhou Z."/>
            <person name="Liu Y."/>
            <person name="Xu W."/>
            <person name="Pan J."/>
            <person name="Luo Z.H."/>
            <person name="Li M."/>
        </authorList>
    </citation>
    <scope>NUCLEOTIDE SEQUENCE [LARGE SCALE GENOMIC DNA]</scope>
    <source>
        <strain evidence="12">SpSt-81</strain>
    </source>
</reference>
<dbReference type="Pfam" id="PF00587">
    <property type="entry name" value="tRNA-synt_2b"/>
    <property type="match status" value="1"/>
</dbReference>
<comment type="domain">
    <text evidence="7">Consists of two distinct domains, a catalytic core and a N-terminal extension that is involved in tRNA binding.</text>
</comment>
<feature type="binding site" evidence="7">
    <location>
        <position position="278"/>
    </location>
    <ligand>
        <name>ATP</name>
        <dbReference type="ChEBI" id="CHEBI:30616"/>
    </ligand>
</feature>
<comment type="catalytic activity">
    <reaction evidence="7">
        <text>tRNA(Sec) + L-serine + ATP = L-seryl-tRNA(Sec) + AMP + diphosphate + H(+)</text>
        <dbReference type="Rhea" id="RHEA:42580"/>
        <dbReference type="Rhea" id="RHEA-COMP:9742"/>
        <dbReference type="Rhea" id="RHEA-COMP:10128"/>
        <dbReference type="ChEBI" id="CHEBI:15378"/>
        <dbReference type="ChEBI" id="CHEBI:30616"/>
        <dbReference type="ChEBI" id="CHEBI:33019"/>
        <dbReference type="ChEBI" id="CHEBI:33384"/>
        <dbReference type="ChEBI" id="CHEBI:78442"/>
        <dbReference type="ChEBI" id="CHEBI:78533"/>
        <dbReference type="ChEBI" id="CHEBI:456215"/>
        <dbReference type="EC" id="6.1.1.11"/>
    </reaction>
</comment>
<organism evidence="12">
    <name type="scientific">Dictyoglomus thermophilum</name>
    <dbReference type="NCBI Taxonomy" id="14"/>
    <lineage>
        <taxon>Bacteria</taxon>
        <taxon>Pseudomonadati</taxon>
        <taxon>Dictyoglomota</taxon>
        <taxon>Dictyoglomia</taxon>
        <taxon>Dictyoglomales</taxon>
        <taxon>Dictyoglomaceae</taxon>
        <taxon>Dictyoglomus</taxon>
    </lineage>
</organism>
<feature type="binding site" evidence="7">
    <location>
        <position position="384"/>
    </location>
    <ligand>
        <name>L-serine</name>
        <dbReference type="ChEBI" id="CHEBI:33384"/>
    </ligand>
</feature>
<feature type="binding site" evidence="7">
    <location>
        <begin position="231"/>
        <end position="233"/>
    </location>
    <ligand>
        <name>L-serine</name>
        <dbReference type="ChEBI" id="CHEBI:33384"/>
    </ligand>
</feature>
<comment type="similarity">
    <text evidence="7">Belongs to the class-II aminoacyl-tRNA synthetase family. Type-1 seryl-tRNA synthetase subfamily.</text>
</comment>
<accession>A0A7C3RIE2</accession>
<evidence type="ECO:0000256" key="9">
    <source>
        <dbReference type="PIRSR" id="PIRSR001529-2"/>
    </source>
</evidence>
<feature type="domain" description="Aminoacyl-transfer RNA synthetases class-II family profile" evidence="11">
    <location>
        <begin position="139"/>
        <end position="409"/>
    </location>
</feature>
<name>A0A7C3RIE2_DICTH</name>
<keyword evidence="4 7" id="KW-0067">ATP-binding</keyword>
<dbReference type="Gene3D" id="1.10.287.40">
    <property type="entry name" value="Serine-tRNA synthetase, tRNA binding domain"/>
    <property type="match status" value="1"/>
</dbReference>
<comment type="pathway">
    <text evidence="7">Aminoacyl-tRNA biosynthesis; selenocysteinyl-tRNA(Sec) biosynthesis; L-seryl-tRNA(Sec) from L-serine and tRNA(Sec): step 1/1.</text>
</comment>
<dbReference type="FunFam" id="3.30.930.10:FF:000055">
    <property type="entry name" value="Serine--tRNA ligase"/>
    <property type="match status" value="1"/>
</dbReference>
<keyword evidence="6 7" id="KW-0030">Aminoacyl-tRNA synthetase</keyword>
<dbReference type="CDD" id="cd00770">
    <property type="entry name" value="SerRS_core"/>
    <property type="match status" value="1"/>
</dbReference>
<dbReference type="EC" id="6.1.1.11" evidence="7"/>
<keyword evidence="2 7" id="KW-0436">Ligase</keyword>
<feature type="binding site" evidence="7 9">
    <location>
        <begin position="262"/>
        <end position="264"/>
    </location>
    <ligand>
        <name>ATP</name>
        <dbReference type="ChEBI" id="CHEBI:30616"/>
    </ligand>
</feature>
<dbReference type="GO" id="GO:0005524">
    <property type="term" value="F:ATP binding"/>
    <property type="evidence" value="ECO:0007669"/>
    <property type="project" value="UniProtKB-UniRule"/>
</dbReference>
<evidence type="ECO:0000313" key="12">
    <source>
        <dbReference type="EMBL" id="HFX13558.1"/>
    </source>
</evidence>
<feature type="binding site" evidence="9">
    <location>
        <begin position="278"/>
        <end position="281"/>
    </location>
    <ligand>
        <name>ATP</name>
        <dbReference type="ChEBI" id="CHEBI:30616"/>
    </ligand>
</feature>
<keyword evidence="3 7" id="KW-0547">Nucleotide-binding</keyword>
<dbReference type="UniPathway" id="UPA00906">
    <property type="reaction ID" value="UER00895"/>
</dbReference>
<dbReference type="InterPro" id="IPR045864">
    <property type="entry name" value="aa-tRNA-synth_II/BPL/LPL"/>
</dbReference>
<dbReference type="GO" id="GO:0005737">
    <property type="term" value="C:cytoplasm"/>
    <property type="evidence" value="ECO:0007669"/>
    <property type="project" value="UniProtKB-SubCell"/>
</dbReference>
<feature type="binding site" evidence="8">
    <location>
        <position position="231"/>
    </location>
    <ligand>
        <name>L-serine</name>
        <dbReference type="ChEBI" id="CHEBI:33384"/>
    </ligand>
</feature>
<evidence type="ECO:0000256" key="8">
    <source>
        <dbReference type="PIRSR" id="PIRSR001529-1"/>
    </source>
</evidence>
<dbReference type="InterPro" id="IPR002314">
    <property type="entry name" value="aa-tRNA-synt_IIb"/>
</dbReference>
<dbReference type="NCBIfam" id="TIGR00414">
    <property type="entry name" value="serS"/>
    <property type="match status" value="1"/>
</dbReference>
<dbReference type="Pfam" id="PF02403">
    <property type="entry name" value="Seryl_tRNA_N"/>
    <property type="match status" value="1"/>
</dbReference>
<dbReference type="AlphaFoldDB" id="A0A7C3RIE2"/>
<protein>
    <recommendedName>
        <fullName evidence="7">Serine--tRNA ligase</fullName>
        <ecNumber evidence="7">6.1.1.11</ecNumber>
    </recommendedName>
    <alternativeName>
        <fullName evidence="7">Seryl-tRNA synthetase</fullName>
        <shortName evidence="7">SerRS</shortName>
    </alternativeName>
    <alternativeName>
        <fullName evidence="7">Seryl-tRNA(Ser/Sec) synthetase</fullName>
    </alternativeName>
</protein>
<dbReference type="InterPro" id="IPR002317">
    <property type="entry name" value="Ser-tRNA-ligase_type_1"/>
</dbReference>
<dbReference type="InterPro" id="IPR042103">
    <property type="entry name" value="SerRS_1_N_sf"/>
</dbReference>
<comment type="subcellular location">
    <subcellularLocation>
        <location evidence="7">Cytoplasm</location>
    </subcellularLocation>
</comment>
<dbReference type="HAMAP" id="MF_00176">
    <property type="entry name" value="Ser_tRNA_synth_type1"/>
    <property type="match status" value="1"/>
</dbReference>
<dbReference type="InterPro" id="IPR010978">
    <property type="entry name" value="tRNA-bd_arm"/>
</dbReference>
<comment type="catalytic activity">
    <reaction evidence="7">
        <text>tRNA(Ser) + L-serine + ATP = L-seryl-tRNA(Ser) + AMP + diphosphate + H(+)</text>
        <dbReference type="Rhea" id="RHEA:12292"/>
        <dbReference type="Rhea" id="RHEA-COMP:9669"/>
        <dbReference type="Rhea" id="RHEA-COMP:9703"/>
        <dbReference type="ChEBI" id="CHEBI:15378"/>
        <dbReference type="ChEBI" id="CHEBI:30616"/>
        <dbReference type="ChEBI" id="CHEBI:33019"/>
        <dbReference type="ChEBI" id="CHEBI:33384"/>
        <dbReference type="ChEBI" id="CHEBI:78442"/>
        <dbReference type="ChEBI" id="CHEBI:78533"/>
        <dbReference type="ChEBI" id="CHEBI:456215"/>
        <dbReference type="EC" id="6.1.1.11"/>
    </reaction>
</comment>
<dbReference type="PROSITE" id="PS50862">
    <property type="entry name" value="AA_TRNA_LIGASE_II"/>
    <property type="match status" value="1"/>
</dbReference>